<dbReference type="SUPFAM" id="SSF57850">
    <property type="entry name" value="RING/U-box"/>
    <property type="match status" value="1"/>
</dbReference>
<dbReference type="GO" id="GO:0008270">
    <property type="term" value="F:zinc ion binding"/>
    <property type="evidence" value="ECO:0007669"/>
    <property type="project" value="UniProtKB-KW"/>
</dbReference>
<accession>A0A6C0BJ79</accession>
<keyword evidence="3" id="KW-0677">Repeat</keyword>
<keyword evidence="1" id="KW-0808">Transferase</keyword>
<name>A0A6C0BJ79_9ZZZZ</name>
<dbReference type="AlphaFoldDB" id="A0A6C0BJ79"/>
<reference evidence="8" key="1">
    <citation type="journal article" date="2020" name="Nature">
        <title>Giant virus diversity and host interactions through global metagenomics.</title>
        <authorList>
            <person name="Schulz F."/>
            <person name="Roux S."/>
            <person name="Paez-Espino D."/>
            <person name="Jungbluth S."/>
            <person name="Walsh D.A."/>
            <person name="Denef V.J."/>
            <person name="McMahon K.D."/>
            <person name="Konstantinidis K.T."/>
            <person name="Eloe-Fadrosh E.A."/>
            <person name="Kyrpides N.C."/>
            <person name="Woyke T."/>
        </authorList>
    </citation>
    <scope>NUCLEOTIDE SEQUENCE</scope>
    <source>
        <strain evidence="8">GVMAG-M-3300013285-6</strain>
    </source>
</reference>
<dbReference type="Gene3D" id="1.20.120.1750">
    <property type="match status" value="1"/>
</dbReference>
<protein>
    <recommendedName>
        <fullName evidence="7">RING-type domain-containing protein</fullName>
    </recommendedName>
</protein>
<evidence type="ECO:0000313" key="8">
    <source>
        <dbReference type="EMBL" id="QHS92226.1"/>
    </source>
</evidence>
<dbReference type="GO" id="GO:0016567">
    <property type="term" value="P:protein ubiquitination"/>
    <property type="evidence" value="ECO:0007669"/>
    <property type="project" value="InterPro"/>
</dbReference>
<evidence type="ECO:0000256" key="1">
    <source>
        <dbReference type="ARBA" id="ARBA00022679"/>
    </source>
</evidence>
<dbReference type="InterPro" id="IPR031127">
    <property type="entry name" value="E3_UB_ligase_RBR"/>
</dbReference>
<dbReference type="PANTHER" id="PTHR11685">
    <property type="entry name" value="RBR FAMILY RING FINGER AND IBR DOMAIN-CONTAINING"/>
    <property type="match status" value="1"/>
</dbReference>
<evidence type="ECO:0000256" key="6">
    <source>
        <dbReference type="ARBA" id="ARBA00022833"/>
    </source>
</evidence>
<organism evidence="8">
    <name type="scientific">viral metagenome</name>
    <dbReference type="NCBI Taxonomy" id="1070528"/>
    <lineage>
        <taxon>unclassified sequences</taxon>
        <taxon>metagenomes</taxon>
        <taxon>organismal metagenomes</taxon>
    </lineage>
</organism>
<dbReference type="GO" id="GO:0004842">
    <property type="term" value="F:ubiquitin-protein transferase activity"/>
    <property type="evidence" value="ECO:0007669"/>
    <property type="project" value="InterPro"/>
</dbReference>
<keyword evidence="2" id="KW-0479">Metal-binding</keyword>
<dbReference type="EMBL" id="MN739176">
    <property type="protein sequence ID" value="QHS92226.1"/>
    <property type="molecule type" value="Genomic_DNA"/>
</dbReference>
<dbReference type="PROSITE" id="PS51873">
    <property type="entry name" value="TRIAD"/>
    <property type="match status" value="1"/>
</dbReference>
<keyword evidence="5" id="KW-0833">Ubl conjugation pathway</keyword>
<dbReference type="InterPro" id="IPR044066">
    <property type="entry name" value="TRIAD_supradom"/>
</dbReference>
<keyword evidence="4" id="KW-0863">Zinc-finger</keyword>
<evidence type="ECO:0000259" key="7">
    <source>
        <dbReference type="PROSITE" id="PS51873"/>
    </source>
</evidence>
<feature type="domain" description="RING-type" evidence="7">
    <location>
        <begin position="1"/>
        <end position="317"/>
    </location>
</feature>
<evidence type="ECO:0000256" key="5">
    <source>
        <dbReference type="ARBA" id="ARBA00022786"/>
    </source>
</evidence>
<proteinExistence type="predicted"/>
<sequence>MANTCSICLENYTLLLRAKVTCPYCPSHSCRGCVQRYLLTSYDDPHCMGCRKAWNREFLDTHLTKTFRSGTLRKHRAKILCDREKSLLPAMQFFVQATLSLREARKDFALLYREETGLVIKRSLLIAQRDSLIRAYRAEKDVEQRVKIKETLVKTNGYELAEINANRDILNIQLQDVNIQITRFSNILAGRGDTTEKAEAREFIQRCPAESCRGYLSTAYKCGTCSKYACSECLEVKGLLRDVEHTCKEDAKATAALIRRETKPCPKCGVRIYKLDGCDQMWCTQEGCQTAFSWTTGRVVTGTIHNPHYYEFLRQRGNGAAPPREAGDIPCGGIPTAYLFTRMIAATPLSIQEKAIVYNVHRCINDIVNVRLPDYQQRRDANANMDINIHYLMNEMDEDTWKKMLEQRETRFERKKEIGQILQMFGHVGAEFLRALERAGVHASDVWISQVKDQVLDLRTYTNKSLVELGKRMMCAFPQIDKDWFYVPPRKDAVNDNPAPAAAPAAAAV</sequence>
<keyword evidence="6" id="KW-0862">Zinc</keyword>
<evidence type="ECO:0000256" key="4">
    <source>
        <dbReference type="ARBA" id="ARBA00022771"/>
    </source>
</evidence>
<evidence type="ECO:0000256" key="2">
    <source>
        <dbReference type="ARBA" id="ARBA00022723"/>
    </source>
</evidence>
<evidence type="ECO:0000256" key="3">
    <source>
        <dbReference type="ARBA" id="ARBA00022737"/>
    </source>
</evidence>